<sequence>MDAHNRKGSPTVSAEDIDDEEDPVETMMKKTGCMELHYAVQDCMIEHRDWRKCQDKVAEFKNCISNYHKRMSAD</sequence>
<dbReference type="PANTHER" id="PTHR13639">
    <property type="entry name" value="CYTOCHROME C OXIDASE ASSEMBLY FACTOR 4 HOMOLOG, MITOCHONDRIAL"/>
    <property type="match status" value="1"/>
</dbReference>
<feature type="region of interest" description="Disordered" evidence="1">
    <location>
        <begin position="1"/>
        <end position="23"/>
    </location>
</feature>
<gene>
    <name evidence="3" type="primary">LOC106811096</name>
</gene>
<dbReference type="GeneID" id="106811096"/>
<dbReference type="RefSeq" id="XP_014670112.1">
    <property type="nucleotide sequence ID" value="XM_014814626.1"/>
</dbReference>
<reference evidence="3" key="1">
    <citation type="submission" date="2025-08" db="UniProtKB">
        <authorList>
            <consortium name="RefSeq"/>
        </authorList>
    </citation>
    <scope>IDENTIFICATION</scope>
</reference>
<evidence type="ECO:0000256" key="1">
    <source>
        <dbReference type="SAM" id="MobiDB-lite"/>
    </source>
</evidence>
<dbReference type="Proteomes" id="UP000695022">
    <property type="component" value="Unplaced"/>
</dbReference>
<name>A0ABM1ED41_PRICU</name>
<keyword evidence="2" id="KW-1185">Reference proteome</keyword>
<accession>A0ABM1ED41</accession>
<dbReference type="PANTHER" id="PTHR13639:SF2">
    <property type="entry name" value="CYTOCHROME C OXIDASE ASSEMBLY FACTOR 4 HOMOLOG, MITOCHONDRIAL"/>
    <property type="match status" value="1"/>
</dbReference>
<evidence type="ECO:0000313" key="3">
    <source>
        <dbReference type="RefSeq" id="XP_014670112.1"/>
    </source>
</evidence>
<protein>
    <submittedName>
        <fullName evidence="3">Cytochrome c oxidase assembly factor 4 homolog, mitochondrial-like</fullName>
    </submittedName>
</protein>
<dbReference type="InterPro" id="IPR009069">
    <property type="entry name" value="Cys_alpha_HP_mot_SF"/>
</dbReference>
<dbReference type="SUPFAM" id="SSF47072">
    <property type="entry name" value="Cysteine alpha-hairpin motif"/>
    <property type="match status" value="1"/>
</dbReference>
<evidence type="ECO:0000313" key="2">
    <source>
        <dbReference type="Proteomes" id="UP000695022"/>
    </source>
</evidence>
<proteinExistence type="predicted"/>
<dbReference type="InterPro" id="IPR039870">
    <property type="entry name" value="Coa4-like"/>
</dbReference>
<organism evidence="2 3">
    <name type="scientific">Priapulus caudatus</name>
    <name type="common">Priapulid worm</name>
    <dbReference type="NCBI Taxonomy" id="37621"/>
    <lineage>
        <taxon>Eukaryota</taxon>
        <taxon>Metazoa</taxon>
        <taxon>Ecdysozoa</taxon>
        <taxon>Scalidophora</taxon>
        <taxon>Priapulida</taxon>
        <taxon>Priapulimorpha</taxon>
        <taxon>Priapulimorphida</taxon>
        <taxon>Priapulidae</taxon>
        <taxon>Priapulus</taxon>
    </lineage>
</organism>